<evidence type="ECO:0000256" key="7">
    <source>
        <dbReference type="ARBA" id="ARBA00022723"/>
    </source>
</evidence>
<evidence type="ECO:0000256" key="10">
    <source>
        <dbReference type="ARBA" id="ARBA00022927"/>
    </source>
</evidence>
<evidence type="ECO:0000256" key="4">
    <source>
        <dbReference type="ARBA" id="ARBA00018980"/>
    </source>
</evidence>
<keyword evidence="19" id="KW-1185">Reference proteome</keyword>
<evidence type="ECO:0000256" key="5">
    <source>
        <dbReference type="ARBA" id="ARBA00022448"/>
    </source>
</evidence>
<dbReference type="Pfam" id="PF04757">
    <property type="entry name" value="Pex2_Pex12"/>
    <property type="match status" value="1"/>
</dbReference>
<dbReference type="InterPro" id="IPR017375">
    <property type="entry name" value="PEX12"/>
</dbReference>
<gene>
    <name evidence="18" type="primary">PEX12</name>
    <name evidence="18" type="ORF">IWW39_002952</name>
</gene>
<evidence type="ECO:0000256" key="6">
    <source>
        <dbReference type="ARBA" id="ARBA00022692"/>
    </source>
</evidence>
<protein>
    <recommendedName>
        <fullName evidence="4 16">Peroxisome assembly protein 12</fullName>
    </recommendedName>
    <alternativeName>
        <fullName evidence="14 16">Peroxin-12</fullName>
    </alternativeName>
</protein>
<dbReference type="GO" id="GO:0016874">
    <property type="term" value="F:ligase activity"/>
    <property type="evidence" value="ECO:0007669"/>
    <property type="project" value="UniProtKB-KW"/>
</dbReference>
<dbReference type="PIRSF" id="PIRSF038074">
    <property type="entry name" value="Peroxisome_assembly_p12"/>
    <property type="match status" value="1"/>
</dbReference>
<evidence type="ECO:0000313" key="18">
    <source>
        <dbReference type="EMBL" id="KAJ2687423.1"/>
    </source>
</evidence>
<comment type="subcellular location">
    <subcellularLocation>
        <location evidence="1">Peroxisome membrane</location>
        <topology evidence="1">Multi-pass membrane protein</topology>
    </subcellularLocation>
</comment>
<name>A0A9W8GM36_9FUNG</name>
<dbReference type="EMBL" id="JANBTX010000073">
    <property type="protein sequence ID" value="KAJ2687423.1"/>
    <property type="molecule type" value="Genomic_DNA"/>
</dbReference>
<dbReference type="Proteomes" id="UP001151516">
    <property type="component" value="Unassembled WGS sequence"/>
</dbReference>
<dbReference type="AlphaFoldDB" id="A0A9W8GM36"/>
<keyword evidence="12 16" id="KW-0472">Membrane</keyword>
<evidence type="ECO:0000256" key="14">
    <source>
        <dbReference type="ARBA" id="ARBA00029692"/>
    </source>
</evidence>
<comment type="pathway">
    <text evidence="2">Protein modification; protein ubiquitination.</text>
</comment>
<comment type="function">
    <text evidence="16">Component of a retrotranslocation channel required for peroxisome organization by mediating export of the PEX5 receptor from peroxisomes to the cytosol, thereby promoting PEX5 recycling.</text>
</comment>
<evidence type="ECO:0000256" key="15">
    <source>
        <dbReference type="ARBA" id="ARBA00034505"/>
    </source>
</evidence>
<comment type="caution">
    <text evidence="18">The sequence shown here is derived from an EMBL/GenBank/DDBJ whole genome shotgun (WGS) entry which is preliminary data.</text>
</comment>
<keyword evidence="13 16" id="KW-0576">Peroxisome</keyword>
<dbReference type="PANTHER" id="PTHR12888:SF0">
    <property type="entry name" value="PEROXISOME ASSEMBLY PROTEIN 12"/>
    <property type="match status" value="1"/>
</dbReference>
<evidence type="ECO:0000256" key="9">
    <source>
        <dbReference type="ARBA" id="ARBA00022833"/>
    </source>
</evidence>
<dbReference type="InterPro" id="IPR013083">
    <property type="entry name" value="Znf_RING/FYVE/PHD"/>
</dbReference>
<keyword evidence="9" id="KW-0862">Zinc</keyword>
<evidence type="ECO:0000259" key="17">
    <source>
        <dbReference type="SMART" id="SM00184"/>
    </source>
</evidence>
<evidence type="ECO:0000256" key="11">
    <source>
        <dbReference type="ARBA" id="ARBA00022989"/>
    </source>
</evidence>
<comment type="similarity">
    <text evidence="3 16">Belongs to the pex2/pex10/pex12 family.</text>
</comment>
<dbReference type="CDD" id="cd16451">
    <property type="entry name" value="mRING_PEX12"/>
    <property type="match status" value="1"/>
</dbReference>
<organism evidence="18 19">
    <name type="scientific">Coemansia spiralis</name>
    <dbReference type="NCBI Taxonomy" id="417178"/>
    <lineage>
        <taxon>Eukaryota</taxon>
        <taxon>Fungi</taxon>
        <taxon>Fungi incertae sedis</taxon>
        <taxon>Zoopagomycota</taxon>
        <taxon>Kickxellomycotina</taxon>
        <taxon>Kickxellomycetes</taxon>
        <taxon>Kickxellales</taxon>
        <taxon>Kickxellaceae</taxon>
        <taxon>Coemansia</taxon>
    </lineage>
</organism>
<evidence type="ECO:0000256" key="2">
    <source>
        <dbReference type="ARBA" id="ARBA00004906"/>
    </source>
</evidence>
<dbReference type="GO" id="GO:0004842">
    <property type="term" value="F:ubiquitin-protein transferase activity"/>
    <property type="evidence" value="ECO:0007669"/>
    <property type="project" value="TreeGrafter"/>
</dbReference>
<dbReference type="InterPro" id="IPR001841">
    <property type="entry name" value="Znf_RING"/>
</dbReference>
<dbReference type="SMART" id="SM00184">
    <property type="entry name" value="RING"/>
    <property type="match status" value="1"/>
</dbReference>
<dbReference type="GO" id="GO:1990429">
    <property type="term" value="C:peroxisomal importomer complex"/>
    <property type="evidence" value="ECO:0007669"/>
    <property type="project" value="TreeGrafter"/>
</dbReference>
<evidence type="ECO:0000256" key="12">
    <source>
        <dbReference type="ARBA" id="ARBA00023136"/>
    </source>
</evidence>
<evidence type="ECO:0000256" key="3">
    <source>
        <dbReference type="ARBA" id="ARBA00008704"/>
    </source>
</evidence>
<evidence type="ECO:0000256" key="16">
    <source>
        <dbReference type="PIRNR" id="PIRNR038074"/>
    </source>
</evidence>
<accession>A0A9W8GM36</accession>
<evidence type="ECO:0000256" key="13">
    <source>
        <dbReference type="ARBA" id="ARBA00023140"/>
    </source>
</evidence>
<dbReference type="GO" id="GO:0008270">
    <property type="term" value="F:zinc ion binding"/>
    <property type="evidence" value="ECO:0007669"/>
    <property type="project" value="UniProtKB-KW"/>
</dbReference>
<reference evidence="18" key="1">
    <citation type="submission" date="2022-07" db="EMBL/GenBank/DDBJ databases">
        <title>Phylogenomic reconstructions and comparative analyses of Kickxellomycotina fungi.</title>
        <authorList>
            <person name="Reynolds N.K."/>
            <person name="Stajich J.E."/>
            <person name="Barry K."/>
            <person name="Grigoriev I.V."/>
            <person name="Crous P."/>
            <person name="Smith M.E."/>
        </authorList>
    </citation>
    <scope>NUCLEOTIDE SEQUENCE</scope>
    <source>
        <strain evidence="18">CBS 109367</strain>
    </source>
</reference>
<keyword evidence="8" id="KW-0863">Zinc-finger</keyword>
<evidence type="ECO:0000313" key="19">
    <source>
        <dbReference type="Proteomes" id="UP001151516"/>
    </source>
</evidence>
<evidence type="ECO:0000256" key="8">
    <source>
        <dbReference type="ARBA" id="ARBA00022771"/>
    </source>
</evidence>
<feature type="domain" description="RING-type" evidence="17">
    <location>
        <begin position="324"/>
        <end position="361"/>
    </location>
</feature>
<keyword evidence="18" id="KW-0436">Ligase</keyword>
<proteinExistence type="inferred from homology"/>
<dbReference type="OrthoDB" id="107372at2759"/>
<evidence type="ECO:0000256" key="1">
    <source>
        <dbReference type="ARBA" id="ARBA00004585"/>
    </source>
</evidence>
<dbReference type="GO" id="GO:0005778">
    <property type="term" value="C:peroxisomal membrane"/>
    <property type="evidence" value="ECO:0007669"/>
    <property type="project" value="UniProtKB-SubCell"/>
</dbReference>
<keyword evidence="6" id="KW-0812">Transmembrane</keyword>
<keyword evidence="10" id="KW-0653">Protein transport</keyword>
<dbReference type="GO" id="GO:0006513">
    <property type="term" value="P:protein monoubiquitination"/>
    <property type="evidence" value="ECO:0007669"/>
    <property type="project" value="TreeGrafter"/>
</dbReference>
<dbReference type="SUPFAM" id="SSF57850">
    <property type="entry name" value="RING/U-box"/>
    <property type="match status" value="1"/>
</dbReference>
<keyword evidence="11" id="KW-1133">Transmembrane helix</keyword>
<sequence>MEFMSDMLSGADSGKPSLFEIVAQHKMSDLIEPALRHVTSVYAHRYPRYLVRILNWHEEVYAAIMLLVERHYLRAYGGSFAEHFYGTKRVRTRKIRGDSSLTRGDVWGSLALLVGLPLVKSRLDQYYEKVSGGAAARLLGSSFAQVGQSQDPPSESVSSGSGLYGVRRRFLALRLSVERLFKLCYPHVNFVYHAATALYYVAYMFDRTDYNSPWLHILGLQVRRLSAADYRAMDERGSGTSDLAAPANGSPIRFVRNMVAYLLSGGLDFLKVLLPLSIFFYRFLEWWHRSDFHKKIQMTPPPPPPMPLKPHPDGLAVPLDQALCPICNETRTNPAAAPSGYVYCYPCIFNHISEKHTCPITMAAAHVSGIRKLYSDS</sequence>
<keyword evidence="7" id="KW-0479">Metal-binding</keyword>
<dbReference type="PANTHER" id="PTHR12888">
    <property type="entry name" value="PEROXISOME ASSEMBLY PROTEIN 12 PEROXIN-12"/>
    <property type="match status" value="1"/>
</dbReference>
<dbReference type="InterPro" id="IPR006845">
    <property type="entry name" value="Pex_N"/>
</dbReference>
<keyword evidence="5" id="KW-0813">Transport</keyword>
<comment type="subunit">
    <text evidence="15">Component of the PEX2-PEX10-PEX12 retrotranslocation channel, composed of PEX2, PEX10 and PEX12.</text>
</comment>
<dbReference type="GO" id="GO:0016562">
    <property type="term" value="P:protein import into peroxisome matrix, receptor recycling"/>
    <property type="evidence" value="ECO:0007669"/>
    <property type="project" value="UniProtKB-ARBA"/>
</dbReference>
<dbReference type="Gene3D" id="3.30.40.10">
    <property type="entry name" value="Zinc/RING finger domain, C3HC4 (zinc finger)"/>
    <property type="match status" value="1"/>
</dbReference>